<feature type="region of interest" description="Disordered" evidence="1">
    <location>
        <begin position="102"/>
        <end position="128"/>
    </location>
</feature>
<accession>A0ABP1S140</accession>
<protein>
    <submittedName>
        <fullName evidence="2">Uncharacterized protein</fullName>
    </submittedName>
</protein>
<reference evidence="2 3" key="1">
    <citation type="submission" date="2024-08" db="EMBL/GenBank/DDBJ databases">
        <authorList>
            <person name="Cucini C."/>
            <person name="Frati F."/>
        </authorList>
    </citation>
    <scope>NUCLEOTIDE SEQUENCE [LARGE SCALE GENOMIC DNA]</scope>
</reference>
<gene>
    <name evidence="2" type="ORF">ODALV1_LOCUS28445</name>
</gene>
<proteinExistence type="predicted"/>
<keyword evidence="3" id="KW-1185">Reference proteome</keyword>
<evidence type="ECO:0000313" key="3">
    <source>
        <dbReference type="Proteomes" id="UP001642540"/>
    </source>
</evidence>
<name>A0ABP1S140_9HEXA</name>
<evidence type="ECO:0000313" key="2">
    <source>
        <dbReference type="EMBL" id="CAL8140831.1"/>
    </source>
</evidence>
<dbReference type="EMBL" id="CAXLJM020000141">
    <property type="protein sequence ID" value="CAL8140831.1"/>
    <property type="molecule type" value="Genomic_DNA"/>
</dbReference>
<dbReference type="Proteomes" id="UP001642540">
    <property type="component" value="Unassembled WGS sequence"/>
</dbReference>
<comment type="caution">
    <text evidence="2">The sequence shown here is derived from an EMBL/GenBank/DDBJ whole genome shotgun (WGS) entry which is preliminary data.</text>
</comment>
<evidence type="ECO:0000256" key="1">
    <source>
        <dbReference type="SAM" id="MobiDB-lite"/>
    </source>
</evidence>
<sequence length="359" mass="41046">MRELLKVVVKKATSQDKTPLSTLYDKIETDIRALGTLKVSTQEMGRFLHPIVESCLTEDVFMAWQRSPLYEKDGSAEKPPRSKLDYLLQFLKDESKREMKREQAQEGFRWETPEVEDPAEKKKRDKKIYKDAGKASSSSVVQSYFCGELSKSYLDEVGIRDTVKIEAQMESDSRVKQEKMDDTASCIVKQPLIAEEIIPSIYGEKEDTIEEVPIEEEKPVVLADIRDTIHTIGVDDQDRNYQKSSWWEGPVWLKQPVEGFPVAVPTNDEDEILVEEDKTTAIAWMHRFIPSFKMKRNPIEAPRAFLLLLRGGWSIPHSALPPRRHPPKIPPNVCVRSKGVMLLLMKVVDFSTGVARISN</sequence>
<organism evidence="2 3">
    <name type="scientific">Orchesella dallaii</name>
    <dbReference type="NCBI Taxonomy" id="48710"/>
    <lineage>
        <taxon>Eukaryota</taxon>
        <taxon>Metazoa</taxon>
        <taxon>Ecdysozoa</taxon>
        <taxon>Arthropoda</taxon>
        <taxon>Hexapoda</taxon>
        <taxon>Collembola</taxon>
        <taxon>Entomobryomorpha</taxon>
        <taxon>Entomobryoidea</taxon>
        <taxon>Orchesellidae</taxon>
        <taxon>Orchesellinae</taxon>
        <taxon>Orchesella</taxon>
    </lineage>
</organism>